<keyword evidence="2" id="KW-0732">Signal</keyword>
<dbReference type="Pfam" id="PF13414">
    <property type="entry name" value="TPR_11"/>
    <property type="match status" value="2"/>
</dbReference>
<dbReference type="SMART" id="SM00028">
    <property type="entry name" value="TPR"/>
    <property type="match status" value="8"/>
</dbReference>
<protein>
    <recommendedName>
        <fullName evidence="3">Peptidase C14 caspase domain-containing protein</fullName>
    </recommendedName>
</protein>
<dbReference type="Pfam" id="PF13181">
    <property type="entry name" value="TPR_8"/>
    <property type="match status" value="2"/>
</dbReference>
<dbReference type="STRING" id="1774273.LPB03_11100"/>
<feature type="chain" id="PRO_5008615517" description="Peptidase C14 caspase domain-containing protein" evidence="2">
    <location>
        <begin position="19"/>
        <end position="1010"/>
    </location>
</feature>
<sequence length="1010" mass="115203">MKKLVFLMFFFAVIPLLSQENGARGTLTDSDKNDTIKGTKRALIIGISDYSSSDLTLKYADDDATLFKNYLTKIEKVKEENIALLINEEATSFNILNGLQDLIASTKKNDLVYLFFAGHGDVVDKENVKEQLGFLLAYDVNQNREFYGTQGVIPFKDISLTVNTIASKDAKITLVLDACRSGYLSADGAQNNLKTFNEYLQNSTKLLSCNPNELSYEGDNLKLSEDNTGHGYFTYYLVLGLMGAADNLVQDNKLQYFELQGFLDTNVNLATNNKQTPVVKSKTSTGVFKEVLSLDKKEALEQIQNPTGLKNILASRSNSNTNEKGLELNSDLIKKFNDALEKKNYYGTSLSAFEIIKQAIKEAKTDSNIINLMKNKLVVALSTKAQLLINDYIGNVENLPNGNVFQQNAKHLEICLELIEKENFSYNRILTSKLFLEAYAIIKNRQFNKYPLAKKKLYQALEIEKKAAYIYNALGIVLNYEEDYEASGENYIKASKLIPTWTFPITNFGNNYLDKSEYEKANEYFKKVLTIKKNDINSYNNLGAVSENVGRYQEAENYYHKVKEFGGEYLSITLRNLAILYKNKGNIKGAESYYLQAIQKDSTDVDALFGYAELLIDENINSQKAVGLLKKAIKLEPFIAKGYSKYGSFLRRYPKNDNDLIKADSLFKIAIKKNPFYTWTYASRGWLFHKQKEDEKALTSFKEGIKINPKKASAYYYLANFYENGLQEKALAKELFEKSLQIDSFYMPSYKGLVSLLNSENNQDTSIEMLQKVIARNSQAPDLYALLGDTYYSKKEYEAAINNYQKAIEVDSTYAKGYTNLAYSKLITKEYVDASKYFKLAAKYNPYKNKVADFSKLFLLQARREIRANNVETAATILEQAYKLDINIETVFALTELYYFTNETGKKKALIEELKNFSAGKSWQIKKYELLSKIYIDLNDAKNARFYFDEMQKINPIANVILEALVLSINDKNNVAKEKLKTVNPLLLREQYLKRKYNSNTINIIKKLQE</sequence>
<dbReference type="OrthoDB" id="174931at2"/>
<evidence type="ECO:0000313" key="4">
    <source>
        <dbReference type="EMBL" id="OBY62692.1"/>
    </source>
</evidence>
<dbReference type="PROSITE" id="PS50293">
    <property type="entry name" value="TPR_REGION"/>
    <property type="match status" value="1"/>
</dbReference>
<reference evidence="5" key="1">
    <citation type="submission" date="2016-02" db="EMBL/GenBank/DDBJ databases">
        <authorList>
            <person name="Shin S.-K."/>
            <person name="Yi H."/>
            <person name="Kim E."/>
        </authorList>
    </citation>
    <scope>NUCLEOTIDE SEQUENCE [LARGE SCALE GENOMIC DNA]</scope>
    <source>
        <strain evidence="5">LPB0003</strain>
    </source>
</reference>
<feature type="repeat" description="TPR" evidence="1">
    <location>
        <begin position="678"/>
        <end position="711"/>
    </location>
</feature>
<dbReference type="KEGG" id="pob:LPB03_11100"/>
<dbReference type="Proteomes" id="UP000092584">
    <property type="component" value="Unassembled WGS sequence"/>
</dbReference>
<keyword evidence="1" id="KW-0802">TPR repeat</keyword>
<accession>A0A1B8TSR7</accession>
<keyword evidence="5" id="KW-1185">Reference proteome</keyword>
<dbReference type="PANTHER" id="PTHR12558">
    <property type="entry name" value="CELL DIVISION CYCLE 16,23,27"/>
    <property type="match status" value="1"/>
</dbReference>
<organism evidence="4 5">
    <name type="scientific">Polaribacter vadi</name>
    <dbReference type="NCBI Taxonomy" id="1774273"/>
    <lineage>
        <taxon>Bacteria</taxon>
        <taxon>Pseudomonadati</taxon>
        <taxon>Bacteroidota</taxon>
        <taxon>Flavobacteriia</taxon>
        <taxon>Flavobacteriales</taxon>
        <taxon>Flavobacteriaceae</taxon>
    </lineage>
</organism>
<evidence type="ECO:0000259" key="3">
    <source>
        <dbReference type="Pfam" id="PF00656"/>
    </source>
</evidence>
<dbReference type="SMART" id="SM00671">
    <property type="entry name" value="SEL1"/>
    <property type="match status" value="4"/>
</dbReference>
<feature type="repeat" description="TPR" evidence="1">
    <location>
        <begin position="781"/>
        <end position="814"/>
    </location>
</feature>
<evidence type="ECO:0000256" key="1">
    <source>
        <dbReference type="PROSITE-ProRule" id="PRU00339"/>
    </source>
</evidence>
<feature type="repeat" description="TPR" evidence="1">
    <location>
        <begin position="502"/>
        <end position="535"/>
    </location>
</feature>
<feature type="domain" description="Peptidase C14 caspase" evidence="3">
    <location>
        <begin position="40"/>
        <end position="286"/>
    </location>
</feature>
<dbReference type="RefSeq" id="WP_065319678.1">
    <property type="nucleotide sequence ID" value="NZ_CP017477.1"/>
</dbReference>
<comment type="caution">
    <text evidence="4">The sequence shown here is derived from an EMBL/GenBank/DDBJ whole genome shotgun (WGS) entry which is preliminary data.</text>
</comment>
<dbReference type="InterPro" id="IPR029030">
    <property type="entry name" value="Caspase-like_dom_sf"/>
</dbReference>
<dbReference type="PANTHER" id="PTHR12558:SF13">
    <property type="entry name" value="CELL DIVISION CYCLE PROTEIN 27 HOMOLOG"/>
    <property type="match status" value="1"/>
</dbReference>
<dbReference type="GO" id="GO:0004197">
    <property type="term" value="F:cysteine-type endopeptidase activity"/>
    <property type="evidence" value="ECO:0007669"/>
    <property type="project" value="InterPro"/>
</dbReference>
<dbReference type="SUPFAM" id="SSF81901">
    <property type="entry name" value="HCP-like"/>
    <property type="match status" value="1"/>
</dbReference>
<dbReference type="Gene3D" id="3.40.50.1460">
    <property type="match status" value="1"/>
</dbReference>
<dbReference type="SUPFAM" id="SSF48452">
    <property type="entry name" value="TPR-like"/>
    <property type="match status" value="1"/>
</dbReference>
<dbReference type="Gene3D" id="1.25.40.10">
    <property type="entry name" value="Tetratricopeptide repeat domain"/>
    <property type="match status" value="3"/>
</dbReference>
<dbReference type="PROSITE" id="PS50005">
    <property type="entry name" value="TPR"/>
    <property type="match status" value="3"/>
</dbReference>
<dbReference type="InterPro" id="IPR019734">
    <property type="entry name" value="TPR_rpt"/>
</dbReference>
<dbReference type="AlphaFoldDB" id="A0A1B8TSR7"/>
<dbReference type="InterPro" id="IPR006597">
    <property type="entry name" value="Sel1-like"/>
</dbReference>
<dbReference type="SUPFAM" id="SSF52129">
    <property type="entry name" value="Caspase-like"/>
    <property type="match status" value="1"/>
</dbReference>
<dbReference type="InterPro" id="IPR011990">
    <property type="entry name" value="TPR-like_helical_dom_sf"/>
</dbReference>
<gene>
    <name evidence="4" type="ORF">LPB3_11110</name>
</gene>
<dbReference type="Pfam" id="PF00656">
    <property type="entry name" value="Peptidase_C14"/>
    <property type="match status" value="1"/>
</dbReference>
<feature type="signal peptide" evidence="2">
    <location>
        <begin position="1"/>
        <end position="18"/>
    </location>
</feature>
<name>A0A1B8TSR7_9FLAO</name>
<dbReference type="InterPro" id="IPR011600">
    <property type="entry name" value="Pept_C14_caspase"/>
</dbReference>
<evidence type="ECO:0000313" key="5">
    <source>
        <dbReference type="Proteomes" id="UP000092584"/>
    </source>
</evidence>
<dbReference type="EMBL" id="LSFM01000023">
    <property type="protein sequence ID" value="OBY62692.1"/>
    <property type="molecule type" value="Genomic_DNA"/>
</dbReference>
<dbReference type="GO" id="GO:0006508">
    <property type="term" value="P:proteolysis"/>
    <property type="evidence" value="ECO:0007669"/>
    <property type="project" value="InterPro"/>
</dbReference>
<evidence type="ECO:0000256" key="2">
    <source>
        <dbReference type="SAM" id="SignalP"/>
    </source>
</evidence>
<dbReference type="Pfam" id="PF13374">
    <property type="entry name" value="TPR_10"/>
    <property type="match status" value="2"/>
</dbReference>
<proteinExistence type="predicted"/>